<keyword evidence="1" id="KW-0472">Membrane</keyword>
<keyword evidence="1" id="KW-1133">Transmembrane helix</keyword>
<keyword evidence="3" id="KW-1185">Reference proteome</keyword>
<comment type="caution">
    <text evidence="2">The sequence shown here is derived from an EMBL/GenBank/DDBJ whole genome shotgun (WGS) entry which is preliminary data.</text>
</comment>
<dbReference type="Proteomes" id="UP000294543">
    <property type="component" value="Unassembled WGS sequence"/>
</dbReference>
<reference evidence="2 3" key="1">
    <citation type="submission" date="2019-03" db="EMBL/GenBank/DDBJ databases">
        <title>Draft genome sequences of novel Actinobacteria.</title>
        <authorList>
            <person name="Sahin N."/>
            <person name="Ay H."/>
            <person name="Saygin H."/>
        </authorList>
    </citation>
    <scope>NUCLEOTIDE SEQUENCE [LARGE SCALE GENOMIC DNA]</scope>
    <source>
        <strain evidence="2 3">KC712</strain>
    </source>
</reference>
<evidence type="ECO:0000313" key="2">
    <source>
        <dbReference type="EMBL" id="TDD23646.1"/>
    </source>
</evidence>
<dbReference type="RefSeq" id="WP_132506294.1">
    <property type="nucleotide sequence ID" value="NZ_SMKP01000016.1"/>
</dbReference>
<organism evidence="2 3">
    <name type="scientific">Nonomuraea diastatica</name>
    <dbReference type="NCBI Taxonomy" id="1848329"/>
    <lineage>
        <taxon>Bacteria</taxon>
        <taxon>Bacillati</taxon>
        <taxon>Actinomycetota</taxon>
        <taxon>Actinomycetes</taxon>
        <taxon>Streptosporangiales</taxon>
        <taxon>Streptosporangiaceae</taxon>
        <taxon>Nonomuraea</taxon>
    </lineage>
</organism>
<protein>
    <submittedName>
        <fullName evidence="2">Uncharacterized protein</fullName>
    </submittedName>
</protein>
<sequence length="482" mass="53456">MTLADVKPDLYRENAFRITGLPVRATARDVRRHTDRLLLMERLGKTGTTRGMLPPERPFDEDATQRAVQRLRDPVARLADELFWLWPMDGDDAATAALLRGEPDDALHVWERTEPGPAGAVATHNIAVFSLVKALESDGLDDTCLRLWQRAYGCWAEVIADDTFWDLMRARAEEIDDPRLTARTVRRMRDDLPAALLSISAQLAARAVREGRLRDARRHVGVMSGSGQASLLVDDALRAALEPETSRMKALCESAYQQLKPDPGRGDELAERLLDDAKPLLRVLTEVLPGDHGAVRDAGDDLAHAALACVVAFVNATKENRRALELLDHALALACTDPVRDRVQENIDIIGDNLSLSACFFCGRDQDPAAVLVRNMYGDVNHLQWRTTWRTATIQVPRCARCKGRAARRQIVITALVLLVFATVIAFVAGIAVEFGLILIGLDVLLLTQVVAFAPGRALEEFPPVRDLLLKRWKFGERPRGT</sequence>
<accession>A0A4R4X0E5</accession>
<dbReference type="OrthoDB" id="4222977at2"/>
<gene>
    <name evidence="2" type="ORF">E1294_07920</name>
</gene>
<dbReference type="EMBL" id="SMKP01000016">
    <property type="protein sequence ID" value="TDD23646.1"/>
    <property type="molecule type" value="Genomic_DNA"/>
</dbReference>
<name>A0A4R4X0E5_9ACTN</name>
<evidence type="ECO:0000313" key="3">
    <source>
        <dbReference type="Proteomes" id="UP000294543"/>
    </source>
</evidence>
<dbReference type="AlphaFoldDB" id="A0A4R4X0E5"/>
<evidence type="ECO:0000256" key="1">
    <source>
        <dbReference type="SAM" id="Phobius"/>
    </source>
</evidence>
<feature type="transmembrane region" description="Helical" evidence="1">
    <location>
        <begin position="411"/>
        <end position="431"/>
    </location>
</feature>
<keyword evidence="1" id="KW-0812">Transmembrane</keyword>
<proteinExistence type="predicted"/>